<dbReference type="PANTHER" id="PTHR43328">
    <property type="entry name" value="ACETYLTRANSFERASE-RELATED"/>
    <property type="match status" value="1"/>
</dbReference>
<dbReference type="OrthoDB" id="66776at2"/>
<dbReference type="Pfam" id="PF00583">
    <property type="entry name" value="Acetyltransf_1"/>
    <property type="match status" value="1"/>
</dbReference>
<feature type="domain" description="N-acetyltransferase" evidence="1">
    <location>
        <begin position="2"/>
        <end position="157"/>
    </location>
</feature>
<proteinExistence type="predicted"/>
<dbReference type="STRING" id="126156.SAMN05421670_3568"/>
<dbReference type="CDD" id="cd04301">
    <property type="entry name" value="NAT_SF"/>
    <property type="match status" value="1"/>
</dbReference>
<dbReference type="AlphaFoldDB" id="A0A1I6ASN6"/>
<evidence type="ECO:0000259" key="1">
    <source>
        <dbReference type="PROSITE" id="PS51186"/>
    </source>
</evidence>
<dbReference type="InterPro" id="IPR000182">
    <property type="entry name" value="GNAT_dom"/>
</dbReference>
<dbReference type="GO" id="GO:0016747">
    <property type="term" value="F:acyltransferase activity, transferring groups other than amino-acyl groups"/>
    <property type="evidence" value="ECO:0007669"/>
    <property type="project" value="InterPro"/>
</dbReference>
<dbReference type="InterPro" id="IPR016181">
    <property type="entry name" value="Acyl_CoA_acyltransferase"/>
</dbReference>
<name>A0A1I6ASN6_9BACI</name>
<evidence type="ECO:0000313" key="2">
    <source>
        <dbReference type="EMBL" id="SFQ71730.1"/>
    </source>
</evidence>
<protein>
    <submittedName>
        <fullName evidence="2">Protein N-acetyltransferase, RimJ/RimL family</fullName>
    </submittedName>
</protein>
<dbReference type="PROSITE" id="PS51186">
    <property type="entry name" value="GNAT"/>
    <property type="match status" value="1"/>
</dbReference>
<dbReference type="RefSeq" id="WP_093538214.1">
    <property type="nucleotide sequence ID" value="NZ_FOXU01000009.1"/>
</dbReference>
<gene>
    <name evidence="2" type="ORF">SAMN05421670_3568</name>
</gene>
<organism evidence="2 3">
    <name type="scientific">Psychrobacillus psychrotolerans</name>
    <dbReference type="NCBI Taxonomy" id="126156"/>
    <lineage>
        <taxon>Bacteria</taxon>
        <taxon>Bacillati</taxon>
        <taxon>Bacillota</taxon>
        <taxon>Bacilli</taxon>
        <taxon>Bacillales</taxon>
        <taxon>Bacillaceae</taxon>
        <taxon>Psychrobacillus</taxon>
    </lineage>
</organism>
<dbReference type="Gene3D" id="3.40.630.30">
    <property type="match status" value="1"/>
</dbReference>
<accession>A0A1I6ASN6</accession>
<keyword evidence="2" id="KW-0808">Transferase</keyword>
<reference evidence="3" key="1">
    <citation type="submission" date="2016-10" db="EMBL/GenBank/DDBJ databases">
        <authorList>
            <person name="Varghese N."/>
            <person name="Submissions S."/>
        </authorList>
    </citation>
    <scope>NUCLEOTIDE SEQUENCE [LARGE SCALE GENOMIC DNA]</scope>
    <source>
        <strain evidence="3">DSM 11706</strain>
    </source>
</reference>
<dbReference type="EMBL" id="FOXU01000009">
    <property type="protein sequence ID" value="SFQ71730.1"/>
    <property type="molecule type" value="Genomic_DNA"/>
</dbReference>
<dbReference type="PANTHER" id="PTHR43328:SF1">
    <property type="entry name" value="N-ACETYLTRANSFERASE DOMAIN-CONTAINING PROTEIN"/>
    <property type="match status" value="1"/>
</dbReference>
<keyword evidence="3" id="KW-1185">Reference proteome</keyword>
<dbReference type="SUPFAM" id="SSF55729">
    <property type="entry name" value="Acyl-CoA N-acyltransferases (Nat)"/>
    <property type="match status" value="1"/>
</dbReference>
<sequence>MINLTMYNDSYRKPLENYPLSVEQLSFTGHPLELLERANINASYTPIIITEDDQVAGFFVLDTGEDKFHYTDIEESILLRGYSIHPDYQGKGIAQASMILLQSFVAKRFQHVNRIVLGVNEANIAAQAVYIKSGFLDEGRRFNGRSGIQIAMSKRICLESINDV</sequence>
<evidence type="ECO:0000313" key="3">
    <source>
        <dbReference type="Proteomes" id="UP000198734"/>
    </source>
</evidence>
<dbReference type="Proteomes" id="UP000198734">
    <property type="component" value="Unassembled WGS sequence"/>
</dbReference>